<evidence type="ECO:0000256" key="1">
    <source>
        <dbReference type="SAM" id="Phobius"/>
    </source>
</evidence>
<feature type="transmembrane region" description="Helical" evidence="1">
    <location>
        <begin position="420"/>
        <end position="440"/>
    </location>
</feature>
<dbReference type="Proteomes" id="UP000032702">
    <property type="component" value="Unassembled WGS sequence"/>
</dbReference>
<feature type="transmembrane region" description="Helical" evidence="1">
    <location>
        <begin position="135"/>
        <end position="155"/>
    </location>
</feature>
<evidence type="ECO:0000313" key="2">
    <source>
        <dbReference type="EMBL" id="EAU68066.1"/>
    </source>
</evidence>
<feature type="transmembrane region" description="Helical" evidence="1">
    <location>
        <begin position="66"/>
        <end position="88"/>
    </location>
</feature>
<protein>
    <recommendedName>
        <fullName evidence="4">Histidine kinase</fullName>
    </recommendedName>
</protein>
<dbReference type="RefSeq" id="WP_002612376.1">
    <property type="nucleotide sequence ID" value="NC_014623.1"/>
</dbReference>
<keyword evidence="1" id="KW-1133">Transmembrane helix</keyword>
<feature type="transmembrane region" description="Helical" evidence="1">
    <location>
        <begin position="187"/>
        <end position="208"/>
    </location>
</feature>
<feature type="transmembrane region" description="Helical" evidence="1">
    <location>
        <begin position="368"/>
        <end position="387"/>
    </location>
</feature>
<evidence type="ECO:0008006" key="4">
    <source>
        <dbReference type="Google" id="ProtNLM"/>
    </source>
</evidence>
<feature type="transmembrane region" description="Helical" evidence="1">
    <location>
        <begin position="100"/>
        <end position="123"/>
    </location>
</feature>
<feature type="transmembrane region" description="Helical" evidence="1">
    <location>
        <begin position="394"/>
        <end position="414"/>
    </location>
</feature>
<reference evidence="2 3" key="1">
    <citation type="submission" date="2006-04" db="EMBL/GenBank/DDBJ databases">
        <authorList>
            <person name="Nierman W.C."/>
        </authorList>
    </citation>
    <scope>NUCLEOTIDE SEQUENCE [LARGE SCALE GENOMIC DNA]</scope>
    <source>
        <strain evidence="2 3">DW4/3-1</strain>
    </source>
</reference>
<organism evidence="2 3">
    <name type="scientific">Stigmatella aurantiaca (strain DW4/3-1)</name>
    <dbReference type="NCBI Taxonomy" id="378806"/>
    <lineage>
        <taxon>Bacteria</taxon>
        <taxon>Pseudomonadati</taxon>
        <taxon>Myxococcota</taxon>
        <taxon>Myxococcia</taxon>
        <taxon>Myxococcales</taxon>
        <taxon>Cystobacterineae</taxon>
        <taxon>Archangiaceae</taxon>
        <taxon>Stigmatella</taxon>
    </lineage>
</organism>
<keyword evidence="1" id="KW-0812">Transmembrane</keyword>
<gene>
    <name evidence="2" type="ORF">STIAU_5072</name>
</gene>
<feature type="transmembrane region" description="Helical" evidence="1">
    <location>
        <begin position="339"/>
        <end position="362"/>
    </location>
</feature>
<comment type="caution">
    <text evidence="2">The sequence shown here is derived from an EMBL/GenBank/DDBJ whole genome shotgun (WGS) entry which is preliminary data.</text>
</comment>
<dbReference type="Pfam" id="PF16933">
    <property type="entry name" value="PelG"/>
    <property type="match status" value="1"/>
</dbReference>
<sequence>MVAGIGFELRKLLRGDSFFSLLRGYGYAGIISSGPWVISICGMMAIGVLGASGPQGATLGPFQVAITWLTALSLIFTGPLQLMLSRFVADRHFAEQPERVLPNLLGALGLNTLLAALAAGVPLACFFREPLPVRLLLLSCFVVLCDLWVLVVMLSGLKAYRAILGVFALGYGVSVAAALGLRGFGLAGLLSGFLMGQAWMLVALFALVMRRYPFQEPLAFDFLRRKQAFYGLAAVGLLYNLGVWVDKLLFWTAPATSEPVLGPLRASLIYDLPMFLAYLSLIPGMAVFLVRIETDFAEQHTAFYAAVRQGGRLPEIERLRDGMVSAVRRGLSDIFKVQGLTILLLLLAGPRLLAVCGISPFHLPLYNIDLIAAGGQVLLLAVLNVFFYLDQRKVALLLTLELVVLNLALTLLSMKLGSHFYGYGFAGAVFATALTGLAVLSRKLDRLEFETFMLQP</sequence>
<dbReference type="EMBL" id="AAMD01000022">
    <property type="protein sequence ID" value="EAU68066.1"/>
    <property type="molecule type" value="Genomic_DNA"/>
</dbReference>
<keyword evidence="1" id="KW-0472">Membrane</keyword>
<feature type="transmembrane region" description="Helical" evidence="1">
    <location>
        <begin position="21"/>
        <end position="46"/>
    </location>
</feature>
<dbReference type="AlphaFoldDB" id="Q098C9"/>
<evidence type="ECO:0000313" key="3">
    <source>
        <dbReference type="Proteomes" id="UP000032702"/>
    </source>
</evidence>
<accession>Q098C9</accession>
<feature type="transmembrane region" description="Helical" evidence="1">
    <location>
        <begin position="272"/>
        <end position="290"/>
    </location>
</feature>
<dbReference type="PATRIC" id="fig|378806.16.peg.7352"/>
<dbReference type="InterPro" id="IPR031617">
    <property type="entry name" value="PelG"/>
</dbReference>
<feature type="transmembrane region" description="Helical" evidence="1">
    <location>
        <begin position="162"/>
        <end position="181"/>
    </location>
</feature>
<feature type="transmembrane region" description="Helical" evidence="1">
    <location>
        <begin position="229"/>
        <end position="252"/>
    </location>
</feature>
<proteinExistence type="predicted"/>
<name>Q098C9_STIAD</name>